<evidence type="ECO:0000256" key="2">
    <source>
        <dbReference type="ARBA" id="ARBA00023015"/>
    </source>
</evidence>
<dbReference type="InterPro" id="IPR005119">
    <property type="entry name" value="LysR_subst-bd"/>
</dbReference>
<evidence type="ECO:0000313" key="7">
    <source>
        <dbReference type="Proteomes" id="UP000315901"/>
    </source>
</evidence>
<dbReference type="CDD" id="cd05466">
    <property type="entry name" value="PBP2_LTTR_substrate"/>
    <property type="match status" value="1"/>
</dbReference>
<dbReference type="PROSITE" id="PS50931">
    <property type="entry name" value="HTH_LYSR"/>
    <property type="match status" value="1"/>
</dbReference>
<organism evidence="6 7">
    <name type="scientific">Maribrevibacterium harenarium</name>
    <dbReference type="NCBI Taxonomy" id="2589817"/>
    <lineage>
        <taxon>Bacteria</taxon>
        <taxon>Pseudomonadati</taxon>
        <taxon>Pseudomonadota</taxon>
        <taxon>Gammaproteobacteria</taxon>
        <taxon>Oceanospirillales</taxon>
        <taxon>Oceanospirillaceae</taxon>
        <taxon>Maribrevibacterium</taxon>
    </lineage>
</organism>
<sequence>MAVKHIGQVSDTDIRTLRIFKTVVECGGFAASEVELNISRAAISIAMSDLETRLGFKLAQRGRAGFSLTSEGQQVYDYALQLLSSIENFRTQVNALHANLKGELTIGITDNLVSMPHMLVTKALARLKEKGSDVRINIRMIPPNEVERGVLDGKLHVGIVPDLKVIDGLHYRQLYDERSMLYCSRQHPLFGIELGKDWAQVLSDIDAVVPAYAQAPEIKLRQQQLHGTATATDREGVAFLILTGKYIGYLPDHYAERWVRSEEMWPLLPEQLSYHTQFSAITRVTGVPNLVLETFLNELDQLREA</sequence>
<reference evidence="6 7" key="1">
    <citation type="submission" date="2019-06" db="EMBL/GenBank/DDBJ databases">
        <title>A novel bacterium of genus Marinomonas, isolated from coastal sand.</title>
        <authorList>
            <person name="Huang H."/>
            <person name="Mo K."/>
            <person name="Hu Y."/>
        </authorList>
    </citation>
    <scope>NUCLEOTIDE SEQUENCE [LARGE SCALE GENOMIC DNA]</scope>
    <source>
        <strain evidence="6 7">HB171799</strain>
    </source>
</reference>
<dbReference type="Gene3D" id="3.40.190.10">
    <property type="entry name" value="Periplasmic binding protein-like II"/>
    <property type="match status" value="1"/>
</dbReference>
<dbReference type="OrthoDB" id="8587655at2"/>
<evidence type="ECO:0000256" key="1">
    <source>
        <dbReference type="ARBA" id="ARBA00009437"/>
    </source>
</evidence>
<evidence type="ECO:0000313" key="6">
    <source>
        <dbReference type="EMBL" id="TPE49780.1"/>
    </source>
</evidence>
<keyword evidence="2" id="KW-0805">Transcription regulation</keyword>
<dbReference type="InterPro" id="IPR000847">
    <property type="entry name" value="LysR_HTH_N"/>
</dbReference>
<protein>
    <submittedName>
        <fullName evidence="6">LysR family transcriptional regulator</fullName>
    </submittedName>
</protein>
<evidence type="ECO:0000259" key="5">
    <source>
        <dbReference type="PROSITE" id="PS50931"/>
    </source>
</evidence>
<dbReference type="Proteomes" id="UP000315901">
    <property type="component" value="Unassembled WGS sequence"/>
</dbReference>
<keyword evidence="3" id="KW-0238">DNA-binding</keyword>
<feature type="domain" description="HTH lysR-type" evidence="5">
    <location>
        <begin position="12"/>
        <end position="69"/>
    </location>
</feature>
<dbReference type="GO" id="GO:0003700">
    <property type="term" value="F:DNA-binding transcription factor activity"/>
    <property type="evidence" value="ECO:0007669"/>
    <property type="project" value="InterPro"/>
</dbReference>
<evidence type="ECO:0000256" key="3">
    <source>
        <dbReference type="ARBA" id="ARBA00023125"/>
    </source>
</evidence>
<dbReference type="Pfam" id="PF00126">
    <property type="entry name" value="HTH_1"/>
    <property type="match status" value="1"/>
</dbReference>
<dbReference type="AlphaFoldDB" id="A0A501WN59"/>
<comment type="caution">
    <text evidence="6">The sequence shown here is derived from an EMBL/GenBank/DDBJ whole genome shotgun (WGS) entry which is preliminary data.</text>
</comment>
<comment type="similarity">
    <text evidence="1">Belongs to the LysR transcriptional regulatory family.</text>
</comment>
<evidence type="ECO:0000256" key="4">
    <source>
        <dbReference type="ARBA" id="ARBA00023163"/>
    </source>
</evidence>
<dbReference type="InterPro" id="IPR036390">
    <property type="entry name" value="WH_DNA-bd_sf"/>
</dbReference>
<dbReference type="Gene3D" id="1.10.10.10">
    <property type="entry name" value="Winged helix-like DNA-binding domain superfamily/Winged helix DNA-binding domain"/>
    <property type="match status" value="1"/>
</dbReference>
<dbReference type="SUPFAM" id="SSF46785">
    <property type="entry name" value="Winged helix' DNA-binding domain"/>
    <property type="match status" value="1"/>
</dbReference>
<dbReference type="SUPFAM" id="SSF53850">
    <property type="entry name" value="Periplasmic binding protein-like II"/>
    <property type="match status" value="1"/>
</dbReference>
<keyword evidence="4" id="KW-0804">Transcription</keyword>
<accession>A0A501WN59</accession>
<proteinExistence type="inferred from homology"/>
<dbReference type="PANTHER" id="PTHR30126">
    <property type="entry name" value="HTH-TYPE TRANSCRIPTIONAL REGULATOR"/>
    <property type="match status" value="1"/>
</dbReference>
<dbReference type="GO" id="GO:0000976">
    <property type="term" value="F:transcription cis-regulatory region binding"/>
    <property type="evidence" value="ECO:0007669"/>
    <property type="project" value="TreeGrafter"/>
</dbReference>
<gene>
    <name evidence="6" type="ORF">FJM67_11235</name>
</gene>
<dbReference type="RefSeq" id="WP_140589340.1">
    <property type="nucleotide sequence ID" value="NZ_VFRR01000022.1"/>
</dbReference>
<dbReference type="PANTHER" id="PTHR30126:SF98">
    <property type="entry name" value="HTH-TYPE TRANSCRIPTIONAL ACTIVATOR BAUR"/>
    <property type="match status" value="1"/>
</dbReference>
<dbReference type="InterPro" id="IPR036388">
    <property type="entry name" value="WH-like_DNA-bd_sf"/>
</dbReference>
<dbReference type="Pfam" id="PF03466">
    <property type="entry name" value="LysR_substrate"/>
    <property type="match status" value="1"/>
</dbReference>
<name>A0A501WN59_9GAMM</name>
<dbReference type="EMBL" id="VFRR01000022">
    <property type="protein sequence ID" value="TPE49780.1"/>
    <property type="molecule type" value="Genomic_DNA"/>
</dbReference>
<keyword evidence="7" id="KW-1185">Reference proteome</keyword>